<dbReference type="Pfam" id="PF16327">
    <property type="entry name" value="CcmF_C"/>
    <property type="match status" value="1"/>
</dbReference>
<comment type="subcellular location">
    <subcellularLocation>
        <location evidence="1">Cell inner membrane</location>
        <topology evidence="1">Multi-pass membrane protein</topology>
    </subcellularLocation>
</comment>
<dbReference type="GO" id="GO:0015232">
    <property type="term" value="F:heme transmembrane transporter activity"/>
    <property type="evidence" value="ECO:0007669"/>
    <property type="project" value="InterPro"/>
</dbReference>
<feature type="transmembrane region" description="Helical" evidence="10">
    <location>
        <begin position="120"/>
        <end position="139"/>
    </location>
</feature>
<feature type="transmembrane region" description="Helical" evidence="10">
    <location>
        <begin position="308"/>
        <end position="329"/>
    </location>
</feature>
<dbReference type="InterPro" id="IPR032523">
    <property type="entry name" value="CcmF_C"/>
</dbReference>
<keyword evidence="5 10" id="KW-0812">Transmembrane</keyword>
<comment type="similarity">
    <text evidence="2">Belongs to the CcmF/CycK/Ccl1/NrfE/CcsA family.</text>
</comment>
<evidence type="ECO:0000259" key="11">
    <source>
        <dbReference type="Pfam" id="PF01578"/>
    </source>
</evidence>
<feature type="domain" description="Cytochrome c-type biogenesis protein CcmF C-terminal" evidence="12">
    <location>
        <begin position="313"/>
        <end position="640"/>
    </location>
</feature>
<organism evidence="13 14">
    <name type="scientific">Planococcus lenghuensis</name>
    <dbReference type="NCBI Taxonomy" id="2213202"/>
    <lineage>
        <taxon>Bacteria</taxon>
        <taxon>Bacillati</taxon>
        <taxon>Bacillota</taxon>
        <taxon>Bacilli</taxon>
        <taxon>Bacillales</taxon>
        <taxon>Caryophanaceae</taxon>
        <taxon>Planococcus</taxon>
    </lineage>
</organism>
<evidence type="ECO:0000256" key="5">
    <source>
        <dbReference type="ARBA" id="ARBA00022692"/>
    </source>
</evidence>
<feature type="transmembrane region" description="Helical" evidence="10">
    <location>
        <begin position="618"/>
        <end position="641"/>
    </location>
</feature>
<feature type="transmembrane region" description="Helical" evidence="10">
    <location>
        <begin position="424"/>
        <end position="440"/>
    </location>
</feature>
<dbReference type="RefSeq" id="WP_198038719.1">
    <property type="nucleotide sequence ID" value="NZ_CP019640.1"/>
</dbReference>
<comment type="function">
    <text evidence="9">Required for the biogenesis of c-type cytochromes. Possible subunit of a heme lyase.</text>
</comment>
<feature type="transmembrane region" description="Helical" evidence="10">
    <location>
        <begin position="496"/>
        <end position="518"/>
    </location>
</feature>
<keyword evidence="3" id="KW-1003">Cell membrane</keyword>
<gene>
    <name evidence="13" type="ORF">B0X71_09255</name>
</gene>
<dbReference type="GO" id="GO:0020037">
    <property type="term" value="F:heme binding"/>
    <property type="evidence" value="ECO:0007669"/>
    <property type="project" value="InterPro"/>
</dbReference>
<evidence type="ECO:0000256" key="4">
    <source>
        <dbReference type="ARBA" id="ARBA00022519"/>
    </source>
</evidence>
<accession>A0A1Q2KYN4</accession>
<feature type="transmembrane region" description="Helical" evidence="10">
    <location>
        <begin position="393"/>
        <end position="412"/>
    </location>
</feature>
<evidence type="ECO:0000256" key="2">
    <source>
        <dbReference type="ARBA" id="ARBA00009186"/>
    </source>
</evidence>
<feature type="transmembrane region" description="Helical" evidence="10">
    <location>
        <begin position="207"/>
        <end position="225"/>
    </location>
</feature>
<evidence type="ECO:0000313" key="14">
    <source>
        <dbReference type="Proteomes" id="UP000188184"/>
    </source>
</evidence>
<dbReference type="InterPro" id="IPR003567">
    <property type="entry name" value="Cyt_c_biogenesis"/>
</dbReference>
<evidence type="ECO:0000256" key="1">
    <source>
        <dbReference type="ARBA" id="ARBA00004429"/>
    </source>
</evidence>
<dbReference type="KEGG" id="pmar:B0X71_09255"/>
<keyword evidence="8 10" id="KW-0472">Membrane</keyword>
<feature type="transmembrane region" description="Helical" evidence="10">
    <location>
        <begin position="446"/>
        <end position="467"/>
    </location>
</feature>
<proteinExistence type="inferred from homology"/>
<evidence type="ECO:0000256" key="7">
    <source>
        <dbReference type="ARBA" id="ARBA00022989"/>
    </source>
</evidence>
<keyword evidence="7 10" id="KW-1133">Transmembrane helix</keyword>
<dbReference type="AlphaFoldDB" id="A0A1Q2KYN4"/>
<keyword evidence="6" id="KW-0201">Cytochrome c-type biogenesis</keyword>
<dbReference type="Pfam" id="PF01578">
    <property type="entry name" value="Cytochrom_C_asm"/>
    <property type="match status" value="1"/>
</dbReference>
<feature type="transmembrane region" description="Helical" evidence="10">
    <location>
        <begin position="38"/>
        <end position="61"/>
    </location>
</feature>
<feature type="domain" description="Cytochrome c assembly protein" evidence="11">
    <location>
        <begin position="88"/>
        <end position="294"/>
    </location>
</feature>
<feature type="transmembrane region" description="Helical" evidence="10">
    <location>
        <begin position="6"/>
        <end position="26"/>
    </location>
</feature>
<keyword evidence="14" id="KW-1185">Reference proteome</keyword>
<feature type="transmembrane region" description="Helical" evidence="10">
    <location>
        <begin position="176"/>
        <end position="195"/>
    </location>
</feature>
<feature type="transmembrane region" description="Helical" evidence="10">
    <location>
        <begin position="245"/>
        <end position="263"/>
    </location>
</feature>
<feature type="transmembrane region" description="Helical" evidence="10">
    <location>
        <begin position="350"/>
        <end position="373"/>
    </location>
</feature>
<dbReference type="Proteomes" id="UP000188184">
    <property type="component" value="Chromosome"/>
</dbReference>
<feature type="transmembrane region" description="Helical" evidence="10">
    <location>
        <begin position="275"/>
        <end position="296"/>
    </location>
</feature>
<name>A0A1Q2KYN4_9BACL</name>
<dbReference type="PANTHER" id="PTHR43653:SF1">
    <property type="entry name" value="CYTOCHROME C-TYPE BIOGENESIS PROTEIN CCMF"/>
    <property type="match status" value="1"/>
</dbReference>
<dbReference type="InterPro" id="IPR003568">
    <property type="entry name" value="Cyt_c_biogenesis_CcmF"/>
</dbReference>
<feature type="transmembrane region" description="Helical" evidence="10">
    <location>
        <begin position="81"/>
        <end position="108"/>
    </location>
</feature>
<dbReference type="GO" id="GO:0017004">
    <property type="term" value="P:cytochrome complex assembly"/>
    <property type="evidence" value="ECO:0007669"/>
    <property type="project" value="UniProtKB-KW"/>
</dbReference>
<keyword evidence="4" id="KW-0997">Cell inner membrane</keyword>
<evidence type="ECO:0000256" key="6">
    <source>
        <dbReference type="ARBA" id="ARBA00022748"/>
    </source>
</evidence>
<sequence length="662" mass="73492">MGDIGHWALIFAIIVIPYAIFANVAAAKTGSHKWFRSAKYAAAVLAGLTTLASASLVYLLVTSNFDYQYVAQYSSTDLPVFYKVSAFWGGNAGSLLLWLWILSLYTMFVAWSTHRESRLYLPWVSAILLVINLFFAFLLNSIAQPFALNPEQVSEGNGLNSLLQNPGMAVHPVTLYLGYIGFSVPFAYAMAALILKKVDATWLKITRRWTLLSWLFLSIGILYGAQWAYVELGWGGYWAWDPVENASFLPWLTATAFLHSMMVQEKKGMLKKWNVSLVTITFLLTLFGTFLTRSGVLWSVHSFANGPIGSYFLGFIGLILVGALYLIMTRASVLKADAPFESAVSKESSFLFNNLLLVGAAFTIFWGTIYPVISETVTGSKVMVGAPYFNRVNVPIFLAIVIMMGIGPILAWKKSSLKLVRKNLTLPVFAALIVALALFISGVRGWMALSAFASSVFVFVIITTEFFRAVEARKKVTGENALRSFYMLFVKNRQRYGGYVAHLGVILIVMGFTGAGAFSVDTQYNVTEGEVVMVGDYSLMYRGLGEYSTEMTNVIYGEFLVEEDGEYLGVIRPEKVTYLNGNQPTTEVSVVSSIEEDLFVILNGWVPDSGNSVIQVKIFPLISGIWYGGYVLILGTLISLWPEKRRPRKATMSVRREMVYDG</sequence>
<dbReference type="EMBL" id="CP019640">
    <property type="protein sequence ID" value="AQQ53246.1"/>
    <property type="molecule type" value="Genomic_DNA"/>
</dbReference>
<reference evidence="13 14" key="1">
    <citation type="submission" date="2017-02" db="EMBL/GenBank/DDBJ databases">
        <title>The complete genomic sequence of a novel cold adapted crude oil-degrading bacterium Planococcus qaidamina Y42.</title>
        <authorList>
            <person name="Yang R."/>
        </authorList>
    </citation>
    <scope>NUCLEOTIDE SEQUENCE [LARGE SCALE GENOMIC DNA]</scope>
    <source>
        <strain evidence="13 14">Y42</strain>
    </source>
</reference>
<dbReference type="GO" id="GO:0005886">
    <property type="term" value="C:plasma membrane"/>
    <property type="evidence" value="ECO:0007669"/>
    <property type="project" value="UniProtKB-SubCell"/>
</dbReference>
<evidence type="ECO:0000256" key="8">
    <source>
        <dbReference type="ARBA" id="ARBA00023136"/>
    </source>
</evidence>
<dbReference type="PANTHER" id="PTHR43653">
    <property type="entry name" value="CYTOCHROME C ASSEMBLY PROTEIN-RELATED"/>
    <property type="match status" value="1"/>
</dbReference>
<evidence type="ECO:0000313" key="13">
    <source>
        <dbReference type="EMBL" id="AQQ53246.1"/>
    </source>
</evidence>
<evidence type="ECO:0000256" key="10">
    <source>
        <dbReference type="SAM" id="Phobius"/>
    </source>
</evidence>
<protein>
    <submittedName>
        <fullName evidence="13">Cytochrome C biogenesis protein</fullName>
    </submittedName>
</protein>
<evidence type="ECO:0000256" key="9">
    <source>
        <dbReference type="ARBA" id="ARBA00037230"/>
    </source>
</evidence>
<evidence type="ECO:0000256" key="3">
    <source>
        <dbReference type="ARBA" id="ARBA00022475"/>
    </source>
</evidence>
<dbReference type="InterPro" id="IPR002541">
    <property type="entry name" value="Cyt_c_assembly"/>
</dbReference>
<dbReference type="PRINTS" id="PR01411">
    <property type="entry name" value="CCMFBIOGNSIS"/>
</dbReference>
<evidence type="ECO:0000259" key="12">
    <source>
        <dbReference type="Pfam" id="PF16327"/>
    </source>
</evidence>
<dbReference type="PRINTS" id="PR01410">
    <property type="entry name" value="CCBIOGENESIS"/>
</dbReference>